<sequence>MLQNGTLPKLRQSLEKLDDSRLAELEQQILTKSGCLWLPQEGPQTQAYNLPVYELYYGGAAGGGKTDLLIGLAATQHRRSIIFRRIYKQLRDIKTRAKEILRGTGATYNDTQNLWQSIPGDRTLEFGAIEYDDDKENYQGRVHDLKAWDELPQFLESQYLFVNAWTRTTEPNQP</sequence>
<dbReference type="Gene3D" id="3.40.50.300">
    <property type="entry name" value="P-loop containing nucleotide triphosphate hydrolases"/>
    <property type="match status" value="1"/>
</dbReference>
<evidence type="ECO:0000313" key="1">
    <source>
        <dbReference type="EMBL" id="GAG19330.1"/>
    </source>
</evidence>
<comment type="caution">
    <text evidence="1">The sequence shown here is derived from an EMBL/GenBank/DDBJ whole genome shotgun (WGS) entry which is preliminary data.</text>
</comment>
<accession>X0VM61</accession>
<protein>
    <recommendedName>
        <fullName evidence="2">Phage terminase large subunit N-terminal domain-containing protein</fullName>
    </recommendedName>
</protein>
<evidence type="ECO:0008006" key="2">
    <source>
        <dbReference type="Google" id="ProtNLM"/>
    </source>
</evidence>
<proteinExistence type="predicted"/>
<dbReference type="AlphaFoldDB" id="X0VM61"/>
<gene>
    <name evidence="1" type="ORF">S01H1_54700</name>
</gene>
<dbReference type="EMBL" id="BARS01035507">
    <property type="protein sequence ID" value="GAG19330.1"/>
    <property type="molecule type" value="Genomic_DNA"/>
</dbReference>
<organism evidence="1">
    <name type="scientific">marine sediment metagenome</name>
    <dbReference type="NCBI Taxonomy" id="412755"/>
    <lineage>
        <taxon>unclassified sequences</taxon>
        <taxon>metagenomes</taxon>
        <taxon>ecological metagenomes</taxon>
    </lineage>
</organism>
<feature type="non-terminal residue" evidence="1">
    <location>
        <position position="174"/>
    </location>
</feature>
<name>X0VM61_9ZZZZ</name>
<dbReference type="InterPro" id="IPR027417">
    <property type="entry name" value="P-loop_NTPase"/>
</dbReference>
<reference evidence="1" key="1">
    <citation type="journal article" date="2014" name="Front. Microbiol.">
        <title>High frequency of phylogenetically diverse reductive dehalogenase-homologous genes in deep subseafloor sedimentary metagenomes.</title>
        <authorList>
            <person name="Kawai M."/>
            <person name="Futagami T."/>
            <person name="Toyoda A."/>
            <person name="Takaki Y."/>
            <person name="Nishi S."/>
            <person name="Hori S."/>
            <person name="Arai W."/>
            <person name="Tsubouchi T."/>
            <person name="Morono Y."/>
            <person name="Uchiyama I."/>
            <person name="Ito T."/>
            <person name="Fujiyama A."/>
            <person name="Inagaki F."/>
            <person name="Takami H."/>
        </authorList>
    </citation>
    <scope>NUCLEOTIDE SEQUENCE</scope>
    <source>
        <strain evidence="1">Expedition CK06-06</strain>
    </source>
</reference>